<proteinExistence type="predicted"/>
<gene>
    <name evidence="1" type="ORF">TUM4438_42470</name>
</gene>
<keyword evidence="2" id="KW-1185">Reference proteome</keyword>
<evidence type="ECO:0000313" key="1">
    <source>
        <dbReference type="EMBL" id="GIU51745.1"/>
    </source>
</evidence>
<dbReference type="Proteomes" id="UP000887104">
    <property type="component" value="Unassembled WGS sequence"/>
</dbReference>
<organism evidence="1 2">
    <name type="scientific">Shewanella sairae</name>
    <dbReference type="NCBI Taxonomy" id="190310"/>
    <lineage>
        <taxon>Bacteria</taxon>
        <taxon>Pseudomonadati</taxon>
        <taxon>Pseudomonadota</taxon>
        <taxon>Gammaproteobacteria</taxon>
        <taxon>Alteromonadales</taxon>
        <taxon>Shewanellaceae</taxon>
        <taxon>Shewanella</taxon>
    </lineage>
</organism>
<reference evidence="1" key="1">
    <citation type="submission" date="2021-05" db="EMBL/GenBank/DDBJ databases">
        <title>Molecular characterization for Shewanella algae harboring chromosomal blaOXA-55-like strains isolated from clinical and environment sample.</title>
        <authorList>
            <person name="Ohama Y."/>
            <person name="Aoki K."/>
            <person name="Harada S."/>
            <person name="Moriya K."/>
            <person name="Ishii Y."/>
            <person name="Tateda K."/>
        </authorList>
    </citation>
    <scope>NUCLEOTIDE SEQUENCE</scope>
    <source>
        <strain evidence="1">JCM 11563</strain>
    </source>
</reference>
<dbReference type="RefSeq" id="WP_220783208.1">
    <property type="nucleotide sequence ID" value="NZ_BPEY01000129.1"/>
</dbReference>
<evidence type="ECO:0000313" key="2">
    <source>
        <dbReference type="Proteomes" id="UP000887104"/>
    </source>
</evidence>
<dbReference type="EMBL" id="BPEY01000129">
    <property type="protein sequence ID" value="GIU51745.1"/>
    <property type="molecule type" value="Genomic_DNA"/>
</dbReference>
<sequence length="137" mass="16192">MTNIVSKIHQGRYDTEKQLLTLRDNALDRNRKDVLDAVNQRLKKCFPKTYQRLVGPLNARIRDKKFKCYCNNPKSLHEIYKDIISNKVHYHALTCDACWEEDLTKTWGYYGWSSKLIPLQTWKALCDERGSDKFASY</sequence>
<name>A0ABQ4PS84_9GAMM</name>
<protein>
    <submittedName>
        <fullName evidence="1">Uncharacterized protein</fullName>
    </submittedName>
</protein>
<accession>A0ABQ4PS84</accession>
<comment type="caution">
    <text evidence="1">The sequence shown here is derived from an EMBL/GenBank/DDBJ whole genome shotgun (WGS) entry which is preliminary data.</text>
</comment>